<comment type="caution">
    <text evidence="1">The sequence shown here is derived from an EMBL/GenBank/DDBJ whole genome shotgun (WGS) entry which is preliminary data.</text>
</comment>
<dbReference type="Proteomes" id="UP001227192">
    <property type="component" value="Unassembled WGS sequence"/>
</dbReference>
<keyword evidence="2" id="KW-1185">Reference proteome</keyword>
<evidence type="ECO:0000313" key="1">
    <source>
        <dbReference type="EMBL" id="KAJ9482529.1"/>
    </source>
</evidence>
<evidence type="ECO:0000313" key="2">
    <source>
        <dbReference type="Proteomes" id="UP001227192"/>
    </source>
</evidence>
<name>A0AAI9T8Z6_PENTH</name>
<dbReference type="EMBL" id="LACB01000547">
    <property type="protein sequence ID" value="KAJ9482529.1"/>
    <property type="molecule type" value="Genomic_DNA"/>
</dbReference>
<proteinExistence type="predicted"/>
<accession>A0AAI9T8Z6</accession>
<reference evidence="1" key="1">
    <citation type="submission" date="2015-06" db="EMBL/GenBank/DDBJ databases">
        <authorList>
            <person name="Nguyen H."/>
        </authorList>
    </citation>
    <scope>NUCLEOTIDE SEQUENCE</scope>
    <source>
        <strain evidence="1">DAOM 180753</strain>
    </source>
</reference>
<organism evidence="1 2">
    <name type="scientific">Penicillium thymicola</name>
    <dbReference type="NCBI Taxonomy" id="293382"/>
    <lineage>
        <taxon>Eukaryota</taxon>
        <taxon>Fungi</taxon>
        <taxon>Dikarya</taxon>
        <taxon>Ascomycota</taxon>
        <taxon>Pezizomycotina</taxon>
        <taxon>Eurotiomycetes</taxon>
        <taxon>Eurotiomycetidae</taxon>
        <taxon>Eurotiales</taxon>
        <taxon>Aspergillaceae</taxon>
        <taxon>Penicillium</taxon>
    </lineage>
</organism>
<sequence>MLAFFLCTFCYFKIGISKKKKKKKKKNTLAGEIIKSLINRVTSCFNVKGFPFLSSPCPGHEAAIPALGTHEFS</sequence>
<gene>
    <name evidence="1" type="ORF">VN97_g10900</name>
</gene>
<dbReference type="AlphaFoldDB" id="A0AAI9T8Z6"/>
<reference evidence="1" key="2">
    <citation type="journal article" date="2016" name="Fungal Biol.">
        <title>Ochratoxin A production by Penicillium thymicola.</title>
        <authorList>
            <person name="Nguyen H.D.T."/>
            <person name="McMullin D.R."/>
            <person name="Ponomareva E."/>
            <person name="Riley R."/>
            <person name="Pomraning K.R."/>
            <person name="Baker S.E."/>
            <person name="Seifert K.A."/>
        </authorList>
    </citation>
    <scope>NUCLEOTIDE SEQUENCE</scope>
    <source>
        <strain evidence="1">DAOM 180753</strain>
    </source>
</reference>
<protein>
    <submittedName>
        <fullName evidence="1">Uncharacterized protein</fullName>
    </submittedName>
</protein>